<keyword evidence="2" id="KW-1185">Reference proteome</keyword>
<organism evidence="1 2">
    <name type="scientific">Phialemonium thermophilum</name>
    <dbReference type="NCBI Taxonomy" id="223376"/>
    <lineage>
        <taxon>Eukaryota</taxon>
        <taxon>Fungi</taxon>
        <taxon>Dikarya</taxon>
        <taxon>Ascomycota</taxon>
        <taxon>Pezizomycotina</taxon>
        <taxon>Sordariomycetes</taxon>
        <taxon>Sordariomycetidae</taxon>
        <taxon>Cephalothecales</taxon>
        <taxon>Cephalothecaceae</taxon>
        <taxon>Phialemonium</taxon>
    </lineage>
</organism>
<accession>A0ABR3WFY5</accession>
<sequence length="152" mass="16584">MDERQAGKEKLDRGPGLPFVASRWTIWKPYDVSGTPPPRDIPFHSRPLGQRRAWQFNWNGSRCGHKNVSFSSTAEARHAESCSVKKVPLYPATVPTAGRYLTLHKAGTLPGGVNLWESLGGASSSVRQLAAPSRLASWHLVASCATMCMVAL</sequence>
<evidence type="ECO:0000313" key="1">
    <source>
        <dbReference type="EMBL" id="KAL1861272.1"/>
    </source>
</evidence>
<proteinExistence type="predicted"/>
<comment type="caution">
    <text evidence="1">The sequence shown here is derived from an EMBL/GenBank/DDBJ whole genome shotgun (WGS) entry which is preliminary data.</text>
</comment>
<name>A0ABR3WFY5_9PEZI</name>
<evidence type="ECO:0000313" key="2">
    <source>
        <dbReference type="Proteomes" id="UP001586593"/>
    </source>
</evidence>
<dbReference type="Proteomes" id="UP001586593">
    <property type="component" value="Unassembled WGS sequence"/>
</dbReference>
<reference evidence="1 2" key="1">
    <citation type="journal article" date="2024" name="Commun. Biol.">
        <title>Comparative genomic analysis of thermophilic fungi reveals convergent evolutionary adaptations and gene losses.</title>
        <authorList>
            <person name="Steindorff A.S."/>
            <person name="Aguilar-Pontes M.V."/>
            <person name="Robinson A.J."/>
            <person name="Andreopoulos B."/>
            <person name="LaButti K."/>
            <person name="Kuo A."/>
            <person name="Mondo S."/>
            <person name="Riley R."/>
            <person name="Otillar R."/>
            <person name="Haridas S."/>
            <person name="Lipzen A."/>
            <person name="Grimwood J."/>
            <person name="Schmutz J."/>
            <person name="Clum A."/>
            <person name="Reid I.D."/>
            <person name="Moisan M.C."/>
            <person name="Butler G."/>
            <person name="Nguyen T.T.M."/>
            <person name="Dewar K."/>
            <person name="Conant G."/>
            <person name="Drula E."/>
            <person name="Henrissat B."/>
            <person name="Hansel C."/>
            <person name="Singer S."/>
            <person name="Hutchinson M.I."/>
            <person name="de Vries R.P."/>
            <person name="Natvig D.O."/>
            <person name="Powell A.J."/>
            <person name="Tsang A."/>
            <person name="Grigoriev I.V."/>
        </authorList>
    </citation>
    <scope>NUCLEOTIDE SEQUENCE [LARGE SCALE GENOMIC DNA]</scope>
    <source>
        <strain evidence="1 2">ATCC 24622</strain>
    </source>
</reference>
<gene>
    <name evidence="1" type="ORF">VTK73DRAFT_7152</name>
</gene>
<protein>
    <submittedName>
        <fullName evidence="1">Uncharacterized protein</fullName>
    </submittedName>
</protein>
<dbReference type="EMBL" id="JAZHXJ010000439">
    <property type="protein sequence ID" value="KAL1861272.1"/>
    <property type="molecule type" value="Genomic_DNA"/>
</dbReference>